<keyword evidence="11" id="KW-1185">Reference proteome</keyword>
<dbReference type="GeneID" id="23614335"/>
<dbReference type="Pfam" id="PF01490">
    <property type="entry name" value="Aa_trans"/>
    <property type="match status" value="1"/>
</dbReference>
<feature type="domain" description="Amino acid transporter transmembrane" evidence="9">
    <location>
        <begin position="23"/>
        <end position="284"/>
    </location>
</feature>
<feature type="transmembrane region" description="Helical" evidence="8">
    <location>
        <begin position="258"/>
        <end position="280"/>
    </location>
</feature>
<dbReference type="KEGG" id="apro:F751_2944"/>
<organism evidence="10 11">
    <name type="scientific">Auxenochlorella protothecoides</name>
    <name type="common">Green microalga</name>
    <name type="synonym">Chlorella protothecoides</name>
    <dbReference type="NCBI Taxonomy" id="3075"/>
    <lineage>
        <taxon>Eukaryota</taxon>
        <taxon>Viridiplantae</taxon>
        <taxon>Chlorophyta</taxon>
        <taxon>core chlorophytes</taxon>
        <taxon>Trebouxiophyceae</taxon>
        <taxon>Chlorellales</taxon>
        <taxon>Chlorellaceae</taxon>
        <taxon>Auxenochlorella</taxon>
    </lineage>
</organism>
<feature type="transmembrane region" description="Helical" evidence="8">
    <location>
        <begin position="417"/>
        <end position="437"/>
    </location>
</feature>
<comment type="subcellular location">
    <subcellularLocation>
        <location evidence="1">Membrane</location>
    </subcellularLocation>
</comment>
<keyword evidence="3 8" id="KW-0812">Transmembrane</keyword>
<evidence type="ECO:0000256" key="5">
    <source>
        <dbReference type="ARBA" id="ARBA00022989"/>
    </source>
</evidence>
<dbReference type="RefSeq" id="XP_011395618.1">
    <property type="nucleotide sequence ID" value="XM_011397316.1"/>
</dbReference>
<dbReference type="Proteomes" id="UP000028924">
    <property type="component" value="Unassembled WGS sequence"/>
</dbReference>
<feature type="transmembrane region" description="Helical" evidence="8">
    <location>
        <begin position="26"/>
        <end position="45"/>
    </location>
</feature>
<feature type="transmembrane region" description="Helical" evidence="8">
    <location>
        <begin position="443"/>
        <end position="461"/>
    </location>
</feature>
<protein>
    <submittedName>
        <fullName evidence="10">Amino acid permease 4</fullName>
    </submittedName>
</protein>
<sequence>MFENQRTAALVDANPNGIPNLKKGTLFTGSIHIFCGIVGAGVLALPQSLGWLGWVAGPLLLITFYITSLISSWLLADCYEVDGVENGRYHDIVKHILGLKWAYVVSTFQLVNIFLIDIAYTITAGKAMSTLALTACGWQGIAEGDCFDTTWAMTVIFGGVQIVSSQVPNLESAWWVSFIGVLTSLFYASVALVLGMIHAKNHLGSVGGLSASPINKAFNVMGSLGAIGFAYSFSTILVEIQDTLKQPPKASKTMSNAITISVTGSFLFYFLVAIGGYASLGEGVLLHMWSAYQIFAHPMFDTLESHVKAFMLRRAKARGDTELPARVEELKRASMAAKTNTADAKATPMDAKPPGAGAEGQPQLRRLSRVSAMSTAASQGLQRLSQNAAMYRVSTGFVNETVPSNEEHFLLPIWQRVIIRSCYVVVTTIIAVVMPFFGQMAGLVGALAFFPLTIFFPIECWRRVYKPKGWFNIMLASIEVFMGLVSIAATIASVRNIINSWGSFKIFGSTGGIH</sequence>
<evidence type="ECO:0000256" key="2">
    <source>
        <dbReference type="ARBA" id="ARBA00022448"/>
    </source>
</evidence>
<evidence type="ECO:0000256" key="7">
    <source>
        <dbReference type="SAM" id="MobiDB-lite"/>
    </source>
</evidence>
<feature type="transmembrane region" description="Helical" evidence="8">
    <location>
        <begin position="473"/>
        <end position="494"/>
    </location>
</feature>
<dbReference type="AlphaFoldDB" id="A0A087SAJ9"/>
<feature type="transmembrane region" description="Helical" evidence="8">
    <location>
        <begin position="97"/>
        <end position="122"/>
    </location>
</feature>
<reference evidence="10 11" key="1">
    <citation type="journal article" date="2014" name="BMC Genomics">
        <title>Oil accumulation mechanisms of the oleaginous microalga Chlorella protothecoides revealed through its genome, transcriptomes, and proteomes.</title>
        <authorList>
            <person name="Gao C."/>
            <person name="Wang Y."/>
            <person name="Shen Y."/>
            <person name="Yan D."/>
            <person name="He X."/>
            <person name="Dai J."/>
            <person name="Wu Q."/>
        </authorList>
    </citation>
    <scope>NUCLEOTIDE SEQUENCE [LARGE SCALE GENOMIC DNA]</scope>
    <source>
        <strain evidence="10 11">0710</strain>
    </source>
</reference>
<keyword evidence="4" id="KW-0029">Amino-acid transport</keyword>
<evidence type="ECO:0000256" key="1">
    <source>
        <dbReference type="ARBA" id="ARBA00004370"/>
    </source>
</evidence>
<dbReference type="GO" id="GO:0006865">
    <property type="term" value="P:amino acid transport"/>
    <property type="evidence" value="ECO:0007669"/>
    <property type="project" value="UniProtKB-KW"/>
</dbReference>
<dbReference type="InterPro" id="IPR013057">
    <property type="entry name" value="AA_transpt_TM"/>
</dbReference>
<evidence type="ECO:0000313" key="11">
    <source>
        <dbReference type="Proteomes" id="UP000028924"/>
    </source>
</evidence>
<dbReference type="eggNOG" id="KOG1303">
    <property type="taxonomic scope" value="Eukaryota"/>
</dbReference>
<evidence type="ECO:0000256" key="6">
    <source>
        <dbReference type="ARBA" id="ARBA00023136"/>
    </source>
</evidence>
<dbReference type="OrthoDB" id="655540at2759"/>
<keyword evidence="6 8" id="KW-0472">Membrane</keyword>
<gene>
    <name evidence="10" type="ORF">F751_2944</name>
</gene>
<feature type="transmembrane region" description="Helical" evidence="8">
    <location>
        <begin position="173"/>
        <end position="197"/>
    </location>
</feature>
<dbReference type="GO" id="GO:0016020">
    <property type="term" value="C:membrane"/>
    <property type="evidence" value="ECO:0007669"/>
    <property type="project" value="UniProtKB-SubCell"/>
</dbReference>
<evidence type="ECO:0000313" key="10">
    <source>
        <dbReference type="EMBL" id="KFM22753.1"/>
    </source>
</evidence>
<dbReference type="PANTHER" id="PTHR48017">
    <property type="entry name" value="OS05G0424000 PROTEIN-RELATED"/>
    <property type="match status" value="1"/>
</dbReference>
<evidence type="ECO:0000256" key="4">
    <source>
        <dbReference type="ARBA" id="ARBA00022970"/>
    </source>
</evidence>
<evidence type="ECO:0000259" key="9">
    <source>
        <dbReference type="Pfam" id="PF01490"/>
    </source>
</evidence>
<feature type="compositionally biased region" description="Low complexity" evidence="7">
    <location>
        <begin position="338"/>
        <end position="347"/>
    </location>
</feature>
<accession>A0A087SAJ9</accession>
<keyword evidence="2" id="KW-0813">Transport</keyword>
<dbReference type="EMBL" id="KL662081">
    <property type="protein sequence ID" value="KFM22753.1"/>
    <property type="molecule type" value="Genomic_DNA"/>
</dbReference>
<evidence type="ECO:0000256" key="8">
    <source>
        <dbReference type="SAM" id="Phobius"/>
    </source>
</evidence>
<feature type="transmembrane region" description="Helical" evidence="8">
    <location>
        <begin position="51"/>
        <end position="76"/>
    </location>
</feature>
<name>A0A087SAJ9_AUXPR</name>
<proteinExistence type="predicted"/>
<evidence type="ECO:0000256" key="3">
    <source>
        <dbReference type="ARBA" id="ARBA00022692"/>
    </source>
</evidence>
<feature type="transmembrane region" description="Helical" evidence="8">
    <location>
        <begin position="218"/>
        <end position="238"/>
    </location>
</feature>
<feature type="region of interest" description="Disordered" evidence="7">
    <location>
        <begin position="338"/>
        <end position="361"/>
    </location>
</feature>
<keyword evidence="5 8" id="KW-1133">Transmembrane helix</keyword>